<evidence type="ECO:0000313" key="1">
    <source>
        <dbReference type="EMBL" id="MBD8036041.1"/>
    </source>
</evidence>
<protein>
    <submittedName>
        <fullName evidence="1">Histidine kinase</fullName>
    </submittedName>
</protein>
<dbReference type="Proteomes" id="UP000619101">
    <property type="component" value="Unassembled WGS sequence"/>
</dbReference>
<accession>A0ABR8XVS4</accession>
<dbReference type="RefSeq" id="WP_191699008.1">
    <property type="nucleotide sequence ID" value="NZ_JACSPZ010000002.1"/>
</dbReference>
<name>A0ABR8XVS4_9BACL</name>
<evidence type="ECO:0000313" key="2">
    <source>
        <dbReference type="Proteomes" id="UP000619101"/>
    </source>
</evidence>
<comment type="caution">
    <text evidence="1">The sequence shown here is derived from an EMBL/GenBank/DDBJ whole genome shotgun (WGS) entry which is preliminary data.</text>
</comment>
<keyword evidence="1" id="KW-0418">Kinase</keyword>
<reference evidence="1 2" key="1">
    <citation type="submission" date="2020-08" db="EMBL/GenBank/DDBJ databases">
        <title>A Genomic Blueprint of the Chicken Gut Microbiome.</title>
        <authorList>
            <person name="Gilroy R."/>
            <person name="Ravi A."/>
            <person name="Getino M."/>
            <person name="Pursley I."/>
            <person name="Horton D.L."/>
            <person name="Alikhan N.-F."/>
            <person name="Baker D."/>
            <person name="Gharbi K."/>
            <person name="Hall N."/>
            <person name="Watson M."/>
            <person name="Adriaenssens E.M."/>
            <person name="Foster-Nyarko E."/>
            <person name="Jarju S."/>
            <person name="Secka A."/>
            <person name="Antonio M."/>
            <person name="Oren A."/>
            <person name="Chaudhuri R."/>
            <person name="La Ragione R.M."/>
            <person name="Hildebrand F."/>
            <person name="Pallen M.J."/>
        </authorList>
    </citation>
    <scope>NUCLEOTIDE SEQUENCE [LARGE SCALE GENOMIC DNA]</scope>
    <source>
        <strain evidence="1 2">A46</strain>
    </source>
</reference>
<organism evidence="1 2">
    <name type="scientific">Solibacillus faecavium</name>
    <dbReference type="NCBI Taxonomy" id="2762221"/>
    <lineage>
        <taxon>Bacteria</taxon>
        <taxon>Bacillati</taxon>
        <taxon>Bacillota</taxon>
        <taxon>Bacilli</taxon>
        <taxon>Bacillales</taxon>
        <taxon>Caryophanaceae</taxon>
        <taxon>Solibacillus</taxon>
    </lineage>
</organism>
<keyword evidence="2" id="KW-1185">Reference proteome</keyword>
<dbReference type="GO" id="GO:0016301">
    <property type="term" value="F:kinase activity"/>
    <property type="evidence" value="ECO:0007669"/>
    <property type="project" value="UniProtKB-KW"/>
</dbReference>
<dbReference type="EMBL" id="JACSPZ010000002">
    <property type="protein sequence ID" value="MBD8036041.1"/>
    <property type="molecule type" value="Genomic_DNA"/>
</dbReference>
<sequence>MKKIILLNVLLCILVIFISSYHFNSKSKEAVAYFYAENNIETNYDINKNNLEPKEINYRFGMGLFEIEIIDVATEKLYFFEVDITDDFTLYYIKDLTDLHNKNLIN</sequence>
<gene>
    <name evidence="1" type="ORF">H9635_04755</name>
</gene>
<proteinExistence type="predicted"/>
<keyword evidence="1" id="KW-0808">Transferase</keyword>